<evidence type="ECO:0000313" key="3">
    <source>
        <dbReference type="EMBL" id="PVI07745.1"/>
    </source>
</evidence>
<dbReference type="STRING" id="97972.A0A2V1EEL8"/>
<keyword evidence="4" id="KW-1185">Reference proteome</keyword>
<dbReference type="EMBL" id="KZ805302">
    <property type="protein sequence ID" value="PVI07745.1"/>
    <property type="molecule type" value="Genomic_DNA"/>
</dbReference>
<sequence length="696" mass="77883">MGAQTPETAGDCVPYRPAETYCSLPTAAAANVDDRNGVLNTSTSPSSPWNPPGPTDYEPEVPTESKSRSSSKEEYPGSTSNMSFADEEKDIPEQLADLLMVIISGLEGAELGDAFLVAADQPPVTKQSLGELDVLNIMNNITLRHDVNFDKDLSYRPNLDGPKGHEKRKVSDKFWTALVAELELYTWLFHMKSSISKAEEAKWTTFVQHAQRRIPTLFKTFHDILESLVPDRDHARLKEHFDVSMLMQEIQRGVCDLVKRVEWVATLLKEHCAPMRDGLVDKMVQTTRDGVATNNTSQIVAGLKELLGILEAMKLDVANHQVRNLKTRLIEETINFEKCYHLDRLVKGRSKVNLNAAQRWWMRISQRSQRSNPTANGPSYSALEVFTQTIVDHLFAPETDLPDTFHLDRNRLWVLQSEIDDLVHFEICFDVFEQCLKGFRYNGPVTDTARSELRNALSAIAGDRAAHTPGSWVSHSGALSLEIYRQATHVAGLRFECDAHELQRAQEHLQMMFQEYFSSYAYKVRAVVLSQVLACTNKYSNATPIELFNCLVTSPFPASLPLPPREASPQLSTNTLSFFADRLADITNRTTHIILLHWRVWNPIAYVTFDKNLPPATEHSINPPSPSVTPPTTATTQTAFDNHIDNVFSAFLPAPSPRHISANASTDSSHKFFIAGGCDAICTDEDEEDIGSRVDG</sequence>
<dbReference type="Pfam" id="PF05794">
    <property type="entry name" value="Tcp11"/>
    <property type="match status" value="1"/>
</dbReference>
<proteinExistence type="inferred from homology"/>
<evidence type="ECO:0008006" key="5">
    <source>
        <dbReference type="Google" id="ProtNLM"/>
    </source>
</evidence>
<feature type="region of interest" description="Disordered" evidence="2">
    <location>
        <begin position="28"/>
        <end position="85"/>
    </location>
</feature>
<dbReference type="AlphaFoldDB" id="A0A2V1EEL8"/>
<evidence type="ECO:0000256" key="1">
    <source>
        <dbReference type="ARBA" id="ARBA00010954"/>
    </source>
</evidence>
<feature type="compositionally biased region" description="Basic and acidic residues" evidence="2">
    <location>
        <begin position="63"/>
        <end position="75"/>
    </location>
</feature>
<dbReference type="InterPro" id="IPR008862">
    <property type="entry name" value="Tcp11"/>
</dbReference>
<evidence type="ECO:0000256" key="2">
    <source>
        <dbReference type="SAM" id="MobiDB-lite"/>
    </source>
</evidence>
<name>A0A2V1EEL8_9PLEO</name>
<dbReference type="OrthoDB" id="276323at2759"/>
<reference evidence="3 4" key="1">
    <citation type="journal article" date="2018" name="Sci. Rep.">
        <title>Comparative genomics provides insights into the lifestyle and reveals functional heterogeneity of dark septate endophytic fungi.</title>
        <authorList>
            <person name="Knapp D.G."/>
            <person name="Nemeth J.B."/>
            <person name="Barry K."/>
            <person name="Hainaut M."/>
            <person name="Henrissat B."/>
            <person name="Johnson J."/>
            <person name="Kuo A."/>
            <person name="Lim J.H.P."/>
            <person name="Lipzen A."/>
            <person name="Nolan M."/>
            <person name="Ohm R.A."/>
            <person name="Tamas L."/>
            <person name="Grigoriev I.V."/>
            <person name="Spatafora J.W."/>
            <person name="Nagy L.G."/>
            <person name="Kovacs G.M."/>
        </authorList>
    </citation>
    <scope>NUCLEOTIDE SEQUENCE [LARGE SCALE GENOMIC DNA]</scope>
    <source>
        <strain evidence="3 4">DSE2036</strain>
    </source>
</reference>
<protein>
    <recommendedName>
        <fullName evidence="5">Tcp11-domain-containing protein</fullName>
    </recommendedName>
</protein>
<comment type="similarity">
    <text evidence="1">Belongs to the TCP11 family.</text>
</comment>
<gene>
    <name evidence="3" type="ORF">DM02DRAFT_637617</name>
</gene>
<dbReference type="PANTHER" id="PTHR12832:SF11">
    <property type="entry name" value="LD23868P"/>
    <property type="match status" value="1"/>
</dbReference>
<evidence type="ECO:0000313" key="4">
    <source>
        <dbReference type="Proteomes" id="UP000244855"/>
    </source>
</evidence>
<dbReference type="GO" id="GO:0010737">
    <property type="term" value="P:protein kinase A signaling"/>
    <property type="evidence" value="ECO:0007669"/>
    <property type="project" value="TreeGrafter"/>
</dbReference>
<dbReference type="PANTHER" id="PTHR12832">
    <property type="entry name" value="TESTIS-SPECIFIC PROTEIN PBS13 T-COMPLEX 11"/>
    <property type="match status" value="1"/>
</dbReference>
<dbReference type="Proteomes" id="UP000244855">
    <property type="component" value="Unassembled WGS sequence"/>
</dbReference>
<accession>A0A2V1EEL8</accession>
<organism evidence="3 4">
    <name type="scientific">Periconia macrospinosa</name>
    <dbReference type="NCBI Taxonomy" id="97972"/>
    <lineage>
        <taxon>Eukaryota</taxon>
        <taxon>Fungi</taxon>
        <taxon>Dikarya</taxon>
        <taxon>Ascomycota</taxon>
        <taxon>Pezizomycotina</taxon>
        <taxon>Dothideomycetes</taxon>
        <taxon>Pleosporomycetidae</taxon>
        <taxon>Pleosporales</taxon>
        <taxon>Massarineae</taxon>
        <taxon>Periconiaceae</taxon>
        <taxon>Periconia</taxon>
    </lineage>
</organism>